<proteinExistence type="predicted"/>
<evidence type="ECO:0000313" key="1">
    <source>
        <dbReference type="EMBL" id="CAF4562836.1"/>
    </source>
</evidence>
<organism evidence="2 4">
    <name type="scientific">Rotaria socialis</name>
    <dbReference type="NCBI Taxonomy" id="392032"/>
    <lineage>
        <taxon>Eukaryota</taxon>
        <taxon>Metazoa</taxon>
        <taxon>Spiralia</taxon>
        <taxon>Gnathifera</taxon>
        <taxon>Rotifera</taxon>
        <taxon>Eurotatoria</taxon>
        <taxon>Bdelloidea</taxon>
        <taxon>Philodinida</taxon>
        <taxon>Philodinidae</taxon>
        <taxon>Rotaria</taxon>
    </lineage>
</organism>
<protein>
    <submittedName>
        <fullName evidence="2">Uncharacterized protein</fullName>
    </submittedName>
</protein>
<dbReference type="EMBL" id="CAJOBR010015454">
    <property type="protein sequence ID" value="CAF4913458.1"/>
    <property type="molecule type" value="Genomic_DNA"/>
</dbReference>
<dbReference type="Proteomes" id="UP000663873">
    <property type="component" value="Unassembled WGS sequence"/>
</dbReference>
<keyword evidence="4" id="KW-1185">Reference proteome</keyword>
<dbReference type="Proteomes" id="UP000663848">
    <property type="component" value="Unassembled WGS sequence"/>
</dbReference>
<comment type="caution">
    <text evidence="2">The sequence shown here is derived from an EMBL/GenBank/DDBJ whole genome shotgun (WGS) entry which is preliminary data.</text>
</comment>
<evidence type="ECO:0000313" key="3">
    <source>
        <dbReference type="EMBL" id="CAF4913458.1"/>
    </source>
</evidence>
<dbReference type="AlphaFoldDB" id="A0A820ZKJ7"/>
<accession>A0A820ZKJ7</accession>
<evidence type="ECO:0000313" key="4">
    <source>
        <dbReference type="Proteomes" id="UP000663873"/>
    </source>
</evidence>
<evidence type="ECO:0000313" key="2">
    <source>
        <dbReference type="EMBL" id="CAF4564310.1"/>
    </source>
</evidence>
<dbReference type="EMBL" id="CAJOBP010010780">
    <property type="protein sequence ID" value="CAF4564310.1"/>
    <property type="molecule type" value="Genomic_DNA"/>
</dbReference>
<reference evidence="2" key="1">
    <citation type="submission" date="2021-02" db="EMBL/GenBank/DDBJ databases">
        <authorList>
            <person name="Nowell W R."/>
        </authorList>
    </citation>
    <scope>NUCLEOTIDE SEQUENCE</scope>
</reference>
<gene>
    <name evidence="3" type="ORF">QYT958_LOCUS31223</name>
    <name evidence="1" type="ORF">UJA718_LOCUS30024</name>
    <name evidence="2" type="ORF">UJA718_LOCUS30085</name>
</gene>
<feature type="non-terminal residue" evidence="2">
    <location>
        <position position="1"/>
    </location>
</feature>
<name>A0A820ZKJ7_9BILA</name>
<dbReference type="EMBL" id="CAJOBP010010392">
    <property type="protein sequence ID" value="CAF4562836.1"/>
    <property type="molecule type" value="Genomic_DNA"/>
</dbReference>
<sequence length="24" mass="2801">SSSTIRKSTTLEDQVERIIMDEDF</sequence>